<dbReference type="SUPFAM" id="SSF159774">
    <property type="entry name" value="YerB-like"/>
    <property type="match status" value="1"/>
</dbReference>
<protein>
    <submittedName>
        <fullName evidence="4">DUF3048 domain-containing protein</fullName>
    </submittedName>
</protein>
<dbReference type="Pfam" id="PF11258">
    <property type="entry name" value="DUF3048"/>
    <property type="match status" value="1"/>
</dbReference>
<feature type="region of interest" description="Disordered" evidence="1">
    <location>
        <begin position="62"/>
        <end position="86"/>
    </location>
</feature>
<name>A0ABP6CT86_9ACTN</name>
<dbReference type="InterPro" id="IPR035328">
    <property type="entry name" value="DUF3048_C"/>
</dbReference>
<evidence type="ECO:0000259" key="3">
    <source>
        <dbReference type="Pfam" id="PF17479"/>
    </source>
</evidence>
<dbReference type="InterPro" id="IPR023158">
    <property type="entry name" value="YerB-like_sf"/>
</dbReference>
<dbReference type="EMBL" id="BAAARJ010000015">
    <property type="protein sequence ID" value="GAA2625914.1"/>
    <property type="molecule type" value="Genomic_DNA"/>
</dbReference>
<feature type="domain" description="DUF3048" evidence="2">
    <location>
        <begin position="86"/>
        <end position="213"/>
    </location>
</feature>
<proteinExistence type="predicted"/>
<organism evidence="4 5">
    <name type="scientific">Streptomyces axinellae</name>
    <dbReference type="NCBI Taxonomy" id="552788"/>
    <lineage>
        <taxon>Bacteria</taxon>
        <taxon>Bacillati</taxon>
        <taxon>Actinomycetota</taxon>
        <taxon>Actinomycetes</taxon>
        <taxon>Kitasatosporales</taxon>
        <taxon>Streptomycetaceae</taxon>
        <taxon>Streptomyces</taxon>
    </lineage>
</organism>
<feature type="region of interest" description="Disordered" evidence="1">
    <location>
        <begin position="1"/>
        <end position="39"/>
    </location>
</feature>
<feature type="domain" description="DUF3048" evidence="3">
    <location>
        <begin position="238"/>
        <end position="350"/>
    </location>
</feature>
<accession>A0ABP6CT86</accession>
<gene>
    <name evidence="4" type="ORF">GCM10009863_45840</name>
</gene>
<evidence type="ECO:0000256" key="1">
    <source>
        <dbReference type="SAM" id="MobiDB-lite"/>
    </source>
</evidence>
<evidence type="ECO:0000313" key="4">
    <source>
        <dbReference type="EMBL" id="GAA2625914.1"/>
    </source>
</evidence>
<dbReference type="Proteomes" id="UP001501447">
    <property type="component" value="Unassembled WGS sequence"/>
</dbReference>
<dbReference type="Pfam" id="PF17479">
    <property type="entry name" value="DUF3048_C"/>
    <property type="match status" value="1"/>
</dbReference>
<comment type="caution">
    <text evidence="4">The sequence shown here is derived from an EMBL/GenBank/DDBJ whole genome shotgun (WGS) entry which is preliminary data.</text>
</comment>
<dbReference type="Gene3D" id="3.50.90.10">
    <property type="entry name" value="YerB-like"/>
    <property type="match status" value="1"/>
</dbReference>
<sequence length="357" mass="37569">MGCEMAQRAEPGQSGQSGRRGAGQAGADPDGPPGAPYASRRTVLGTALAAVTLATAGAVTGCAPSAGGGSTADQDRSPFTGGGEKGDHVLAVKIDNVGPARPQTGLDQADLVYTEEVEAGLSRILAVFASRVPATLGPVRSARESDLELLRQFGRPALAFSGVQSKLMPTLEAASLRLIPPGKLPEGYERDPARPAPHNLYLRARTAMDAAKDAAAPRDIGFRFGPAPEGGRRVGEHTVRYPAARFTFNWSAGRRRWLVSMDGAPAHTRGDGRLAPATVVIQYVTARASRFRDSAGSVTPYTETVGQGRALVLRDGKEYRARWSRPAADAGTTFTDSDGNRLPFARGQVWTALVPKD</sequence>
<reference evidence="5" key="1">
    <citation type="journal article" date="2019" name="Int. J. Syst. Evol. Microbiol.">
        <title>The Global Catalogue of Microorganisms (GCM) 10K type strain sequencing project: providing services to taxonomists for standard genome sequencing and annotation.</title>
        <authorList>
            <consortium name="The Broad Institute Genomics Platform"/>
            <consortium name="The Broad Institute Genome Sequencing Center for Infectious Disease"/>
            <person name="Wu L."/>
            <person name="Ma J."/>
        </authorList>
    </citation>
    <scope>NUCLEOTIDE SEQUENCE [LARGE SCALE GENOMIC DNA]</scope>
    <source>
        <strain evidence="5">JCM 16373</strain>
    </source>
</reference>
<evidence type="ECO:0000259" key="2">
    <source>
        <dbReference type="Pfam" id="PF11258"/>
    </source>
</evidence>
<evidence type="ECO:0000313" key="5">
    <source>
        <dbReference type="Proteomes" id="UP001501447"/>
    </source>
</evidence>
<dbReference type="InterPro" id="IPR021416">
    <property type="entry name" value="DUF3048_N"/>
</dbReference>
<keyword evidence="5" id="KW-1185">Reference proteome</keyword>